<dbReference type="Pfam" id="PF00107">
    <property type="entry name" value="ADH_zinc_N"/>
    <property type="match status" value="1"/>
</dbReference>
<dbReference type="Pfam" id="PF08240">
    <property type="entry name" value="ADH_N"/>
    <property type="match status" value="1"/>
</dbReference>
<dbReference type="Gene3D" id="3.90.180.10">
    <property type="entry name" value="Medium-chain alcohol dehydrogenases, catalytic domain"/>
    <property type="match status" value="1"/>
</dbReference>
<dbReference type="RefSeq" id="WP_290249773.1">
    <property type="nucleotide sequence ID" value="NZ_JAUFQT010000002.1"/>
</dbReference>
<dbReference type="InterPro" id="IPR013154">
    <property type="entry name" value="ADH-like_N"/>
</dbReference>
<dbReference type="InterPro" id="IPR013149">
    <property type="entry name" value="ADH-like_C"/>
</dbReference>
<organism evidence="2 3">
    <name type="scientific">Echinicola jeungdonensis</name>
    <dbReference type="NCBI Taxonomy" id="709343"/>
    <lineage>
        <taxon>Bacteria</taxon>
        <taxon>Pseudomonadati</taxon>
        <taxon>Bacteroidota</taxon>
        <taxon>Cytophagia</taxon>
        <taxon>Cytophagales</taxon>
        <taxon>Cyclobacteriaceae</taxon>
        <taxon>Echinicola</taxon>
    </lineage>
</organism>
<dbReference type="PANTHER" id="PTHR45033">
    <property type="match status" value="1"/>
</dbReference>
<dbReference type="InterPro" id="IPR020843">
    <property type="entry name" value="ER"/>
</dbReference>
<feature type="domain" description="Enoyl reductase (ER)" evidence="1">
    <location>
        <begin position="9"/>
        <end position="330"/>
    </location>
</feature>
<dbReference type="EMBL" id="JBHMEW010000005">
    <property type="protein sequence ID" value="MFB9210201.1"/>
    <property type="molecule type" value="Genomic_DNA"/>
</dbReference>
<name>A0ABV5J055_9BACT</name>
<comment type="caution">
    <text evidence="2">The sequence shown here is derived from an EMBL/GenBank/DDBJ whole genome shotgun (WGS) entry which is preliminary data.</text>
</comment>
<sequence>MKGIVLNSKHPDKIEIKEVELPRLKPHEVKVKIKAAALNHRDEWCRRGLYPARIDGVVLGSDGTGVVEEIGELVEKDWLGKDVIINPAKHWGNSQKAQSEEFQILGMPEHGTFAEYVQVPADRLKEKPLHLKYEEAAALPLGGLTAYRAVFTQGKISEEDKVLVTGFGGGVAQFAAQYAIAAGAKVYVNSSKEEKIRKAISLGAHGGFNYKDKVWAADAISQIGGFDLIIDGTAGDTFDDLTKILNPGGRLIFYGATLGNPSSINARRVFWNQLTIQGSTMGSDHDFEEMVNFVQEKKVIPVVDSVRPYSNAIEAFEKMSEGAQMGKLVLTF</sequence>
<evidence type="ECO:0000313" key="3">
    <source>
        <dbReference type="Proteomes" id="UP001589654"/>
    </source>
</evidence>
<dbReference type="SMART" id="SM00829">
    <property type="entry name" value="PKS_ER"/>
    <property type="match status" value="1"/>
</dbReference>
<protein>
    <submittedName>
        <fullName evidence="2">Zinc-binding dehydrogenase</fullName>
    </submittedName>
</protein>
<accession>A0ABV5J055</accession>
<dbReference type="SUPFAM" id="SSF50129">
    <property type="entry name" value="GroES-like"/>
    <property type="match status" value="1"/>
</dbReference>
<dbReference type="Proteomes" id="UP001589654">
    <property type="component" value="Unassembled WGS sequence"/>
</dbReference>
<dbReference type="PANTHER" id="PTHR45033:SF3">
    <property type="entry name" value="DEHYDROGENASE, PUTATIVE (AFU_ORTHOLOGUE AFUA_2G13270)-RELATED"/>
    <property type="match status" value="1"/>
</dbReference>
<evidence type="ECO:0000313" key="2">
    <source>
        <dbReference type="EMBL" id="MFB9210201.1"/>
    </source>
</evidence>
<gene>
    <name evidence="2" type="ORF">ACFFUR_00140</name>
</gene>
<dbReference type="Gene3D" id="3.40.50.720">
    <property type="entry name" value="NAD(P)-binding Rossmann-like Domain"/>
    <property type="match status" value="1"/>
</dbReference>
<keyword evidence="3" id="KW-1185">Reference proteome</keyword>
<dbReference type="SUPFAM" id="SSF51735">
    <property type="entry name" value="NAD(P)-binding Rossmann-fold domains"/>
    <property type="match status" value="1"/>
</dbReference>
<reference evidence="2 3" key="1">
    <citation type="submission" date="2024-09" db="EMBL/GenBank/DDBJ databases">
        <authorList>
            <person name="Sun Q."/>
            <person name="Mori K."/>
        </authorList>
    </citation>
    <scope>NUCLEOTIDE SEQUENCE [LARGE SCALE GENOMIC DNA]</scope>
    <source>
        <strain evidence="2 3">CECT 7682</strain>
    </source>
</reference>
<dbReference type="InterPro" id="IPR036291">
    <property type="entry name" value="NAD(P)-bd_dom_sf"/>
</dbReference>
<evidence type="ECO:0000259" key="1">
    <source>
        <dbReference type="SMART" id="SM00829"/>
    </source>
</evidence>
<dbReference type="InterPro" id="IPR011032">
    <property type="entry name" value="GroES-like_sf"/>
</dbReference>
<dbReference type="InterPro" id="IPR052711">
    <property type="entry name" value="Zinc_ADH-like"/>
</dbReference>
<proteinExistence type="predicted"/>